<feature type="compositionally biased region" description="Polar residues" evidence="10">
    <location>
        <begin position="1045"/>
        <end position="1092"/>
    </location>
</feature>
<comment type="function">
    <text evidence="9">Component of the Mediator complex, a coactivator involved in the regulated transcription of nearly all RNA polymerase II-dependent genes. Mediator functions as a bridge to convey information from gene-specific regulatory proteins to the basal RNA polymerase II transcription machinery. Mediator is recruited to promoters by direct interactions with regulatory proteins and serves as a scaffold for the assembly of a functional preinitiation complex with RNA polymerase II and the general transcription factors.</text>
</comment>
<gene>
    <name evidence="12" type="ORF">CVLEPA_LOCUS22712</name>
</gene>
<keyword evidence="6 9" id="KW-0804">Transcription</keyword>
<keyword evidence="4 9" id="KW-0805">Transcription regulation</keyword>
<feature type="region of interest" description="Disordered" evidence="10">
    <location>
        <begin position="931"/>
        <end position="960"/>
    </location>
</feature>
<evidence type="ECO:0000256" key="10">
    <source>
        <dbReference type="SAM" id="MobiDB-lite"/>
    </source>
</evidence>
<dbReference type="PANTHER" id="PTHR12881">
    <property type="entry name" value="MEDIATOR OF RNA POLYMERASE II TRANSCRIPTION SUBUNIT 1"/>
    <property type="match status" value="1"/>
</dbReference>
<feature type="compositionally biased region" description="Polar residues" evidence="10">
    <location>
        <begin position="1153"/>
        <end position="1163"/>
    </location>
</feature>
<evidence type="ECO:0000256" key="7">
    <source>
        <dbReference type="ARBA" id="ARBA00023242"/>
    </source>
</evidence>
<keyword evidence="7 9" id="KW-0539">Nucleus</keyword>
<accession>A0ABP0GE71</accession>
<organism evidence="12 13">
    <name type="scientific">Clavelina lepadiformis</name>
    <name type="common">Light-bulb sea squirt</name>
    <name type="synonym">Ascidia lepadiformis</name>
    <dbReference type="NCBI Taxonomy" id="159417"/>
    <lineage>
        <taxon>Eukaryota</taxon>
        <taxon>Metazoa</taxon>
        <taxon>Chordata</taxon>
        <taxon>Tunicata</taxon>
        <taxon>Ascidiacea</taxon>
        <taxon>Aplousobranchia</taxon>
        <taxon>Clavelinidae</taxon>
        <taxon>Clavelina</taxon>
    </lineage>
</organism>
<evidence type="ECO:0000256" key="1">
    <source>
        <dbReference type="ARBA" id="ARBA00004123"/>
    </source>
</evidence>
<dbReference type="EMBL" id="CAWYQH010000112">
    <property type="protein sequence ID" value="CAK8690069.1"/>
    <property type="molecule type" value="Genomic_DNA"/>
</dbReference>
<evidence type="ECO:0000259" key="11">
    <source>
        <dbReference type="Pfam" id="PF10744"/>
    </source>
</evidence>
<evidence type="ECO:0000256" key="2">
    <source>
        <dbReference type="ARBA" id="ARBA00006210"/>
    </source>
</evidence>
<protein>
    <recommendedName>
        <fullName evidence="3 9">Mediator of RNA polymerase II transcription subunit 1</fullName>
    </recommendedName>
    <alternativeName>
        <fullName evidence="8 9">Mediator complex subunit 1</fullName>
    </alternativeName>
</protein>
<evidence type="ECO:0000256" key="9">
    <source>
        <dbReference type="RuleBase" id="RU364059"/>
    </source>
</evidence>
<comment type="subcellular location">
    <subcellularLocation>
        <location evidence="1 9">Nucleus</location>
    </subcellularLocation>
</comment>
<comment type="caution">
    <text evidence="12">The sequence shown here is derived from an EMBL/GenBank/DDBJ whole genome shotgun (WGS) entry which is preliminary data.</text>
</comment>
<name>A0ABP0GE71_CLALP</name>
<feature type="compositionally biased region" description="Basic and acidic residues" evidence="10">
    <location>
        <begin position="944"/>
        <end position="960"/>
    </location>
</feature>
<evidence type="ECO:0000256" key="5">
    <source>
        <dbReference type="ARBA" id="ARBA00023159"/>
    </source>
</evidence>
<reference evidence="12 13" key="1">
    <citation type="submission" date="2024-02" db="EMBL/GenBank/DDBJ databases">
        <authorList>
            <person name="Daric V."/>
            <person name="Darras S."/>
        </authorList>
    </citation>
    <scope>NUCLEOTIDE SEQUENCE [LARGE SCALE GENOMIC DNA]</scope>
</reference>
<evidence type="ECO:0000313" key="13">
    <source>
        <dbReference type="Proteomes" id="UP001642483"/>
    </source>
</evidence>
<dbReference type="InterPro" id="IPR019680">
    <property type="entry name" value="Mediator_Med1"/>
</dbReference>
<feature type="region of interest" description="Disordered" evidence="10">
    <location>
        <begin position="1291"/>
        <end position="1314"/>
    </location>
</feature>
<dbReference type="InterPro" id="IPR051999">
    <property type="entry name" value="Mediator_complex_subunit_1"/>
</dbReference>
<dbReference type="PANTHER" id="PTHR12881:SF10">
    <property type="entry name" value="MEDIATOR OF RNA POLYMERASE II TRANSCRIPTION SUBUNIT 1"/>
    <property type="match status" value="1"/>
</dbReference>
<feature type="compositionally biased region" description="Acidic residues" evidence="10">
    <location>
        <begin position="1303"/>
        <end position="1314"/>
    </location>
</feature>
<evidence type="ECO:0000256" key="6">
    <source>
        <dbReference type="ARBA" id="ARBA00023163"/>
    </source>
</evidence>
<feature type="region of interest" description="Disordered" evidence="10">
    <location>
        <begin position="1137"/>
        <end position="1163"/>
    </location>
</feature>
<evidence type="ECO:0000256" key="4">
    <source>
        <dbReference type="ARBA" id="ARBA00023015"/>
    </source>
</evidence>
<evidence type="ECO:0000256" key="3">
    <source>
        <dbReference type="ARBA" id="ARBA00020612"/>
    </source>
</evidence>
<proteinExistence type="inferred from homology"/>
<keyword evidence="13" id="KW-1185">Reference proteome</keyword>
<dbReference type="Proteomes" id="UP001642483">
    <property type="component" value="Unassembled WGS sequence"/>
</dbReference>
<dbReference type="Pfam" id="PF10744">
    <property type="entry name" value="Med1"/>
    <property type="match status" value="1"/>
</dbReference>
<evidence type="ECO:0000256" key="8">
    <source>
        <dbReference type="ARBA" id="ARBA00031254"/>
    </source>
</evidence>
<feature type="domain" description="Mediator complex subunit Med1" evidence="11">
    <location>
        <begin position="69"/>
        <end position="410"/>
    </location>
</feature>
<comment type="similarity">
    <text evidence="2 9">Belongs to the Mediator complex subunit 1 family.</text>
</comment>
<sequence>MDLVYSLPRLETHTVKEEILEKLRNYEKNVKKFDAVIQFLHELSSEQRSRSVLRNCMDKVLMNMCDIQSLRDILDRLRSVARTNGLRFKPLLEKASIGTETTCQISGDMFSVEIVLDAKESDSFGPVVIDVVVQQSDNALSDPVLLNMIRKGQFIQLSEQLKKFIAMYPVSCDRQTGTRLFMALQSLERDVMRMDQLYREAYKEADDLYTVMHGSVGYIIPRFPGQWMRLIYFLTPYDMIDADSLQLLEQVPENNGLQAELKLSTSLSTYNLPISPLISSKHPVHGSRKPRFGEISLNNSVPLSATFVLKFNSPVVMLKKIAEDIENHTKIRVFSDSDKLESYISLLQNENECSGVSLGDYVHQYHLNFNSWKAGMVQELPFTHPEHVVLIIKLLRKQAYLNTLIRSCIRPRREFDSKARHVYYDVSLQDDMTSLHVTFLHPCSVSSMACADIYVSAEGYESISFYTGKGDPQFSLDAYASKLLQKCFSLPLTLRNITCQLLGNTPNEIDGKTYTKDVLYSSYPSTHCFKMGQNVFSSRNQPPSTNFDSSVTVPVSPTAEINKDFLIQNSESGKKETQHPMLTKLLKPQDIFPAKPNAAVQTKSHPMLMTLLKVNDASVKASSQQQNIQLPVVGVPQQHSLDDSTLQNLSYLPHSYKQMPSSSYDIVKPDTSNQQSSYQQVNGLESECHHGNDTIGIQPAGLSSSVAVGMQQICSPMSAEFSSDSDLTSDAMSNRRSFLGKRSSSQTFITQPLKYSGIEAQDTTISSGIECDQQEADPFTFDDNRIPSKISMPDNSGMFVLQQKPQKTIPARHSSVEEETLKGLLSSNNSTSHITNRFCGPTTEQSETLQSLLSRPLTNTQRRGSQDSVLNASLDRGMSGALLNTHKTLVRQNAVARGTHPIRGTQSTNLQARVVDEKDKLKKRPVPKEDCVKPVQKRRGRPPSIEKKENTVKRKKMDSDDVESRGKIVLNVQLNKGIAISSTTKTKPAPADGMVTSEKNAICGETSSSTDNVRHENHPWDIQRYLKNQSEMDKKKKEKKLGGSSPLTNAGNKMPSTLPQQVSSGTVKTFSGTKSVTPQKGNLGQVSTQPVQKNAAIRPRKGSIKDVVDKLHAASVPKLPSIGSSIIKIPEKQSNIDGNANVKKKPQHIGSAKTGTAFSSTSPLKVSATKSLPDEQINAKLVTAFKQTSSSRSPNHMQKLTNALNRSNVVKKDPKLNSTSVHNEVTMHSPDHLVIDDGSMSREQLFEESSAADSAVMLTESPFQSKLSPPIALPQPVLPLPAEETQQLSVGFDPSPEVASPCEIDDALMDEAVS</sequence>
<evidence type="ECO:0000313" key="12">
    <source>
        <dbReference type="EMBL" id="CAK8690069.1"/>
    </source>
</evidence>
<keyword evidence="5 9" id="KW-0010">Activator</keyword>
<feature type="region of interest" description="Disordered" evidence="10">
    <location>
        <begin position="1031"/>
        <end position="1097"/>
    </location>
</feature>